<dbReference type="InterPro" id="IPR008984">
    <property type="entry name" value="SMAD_FHA_dom_sf"/>
</dbReference>
<dbReference type="InterPro" id="IPR029787">
    <property type="entry name" value="Nucleotide_cyclase"/>
</dbReference>
<feature type="domain" description="FHA" evidence="3">
    <location>
        <begin position="48"/>
        <end position="97"/>
    </location>
</feature>
<sequence length="299" mass="33266">MTQTMFQQTVAAIALESAPGVNQDTVCLLQIHPLAIDAGPVAINEFPFVIGRDASCNLTIHDTSISRRHSVIERTDTGFTLRDLGSTNGTYVGDQEVTQHALVAGDQIRLGNRIFKLLTSNHFESQYHEAVYSMMTRDGLTGVWNKRYFTESLERDLKRSQRNGRAISLAIMDIDFFKQVNDTHGHLAGDEVLIELGERIQAELRGDEIFARFGGEEFAIILNEMQLEDAIRAAERCRIAIQSRPFQTSAGPLDITISVGVAVSSDESQLATEFIQNADAALYEAKHDGRNRVSYHRPV</sequence>
<dbReference type="GO" id="GO:1902201">
    <property type="term" value="P:negative regulation of bacterial-type flagellum-dependent cell motility"/>
    <property type="evidence" value="ECO:0007669"/>
    <property type="project" value="TreeGrafter"/>
</dbReference>
<dbReference type="SUPFAM" id="SSF55073">
    <property type="entry name" value="Nucleotide cyclase"/>
    <property type="match status" value="1"/>
</dbReference>
<proteinExistence type="predicted"/>
<dbReference type="Proteomes" id="UP000318538">
    <property type="component" value="Chromosome"/>
</dbReference>
<dbReference type="CDD" id="cd00060">
    <property type="entry name" value="FHA"/>
    <property type="match status" value="1"/>
</dbReference>
<dbReference type="EC" id="2.7.7.65" evidence="1"/>
<dbReference type="KEGG" id="rlc:K227x_23640"/>
<dbReference type="InterPro" id="IPR050469">
    <property type="entry name" value="Diguanylate_Cyclase"/>
</dbReference>
<evidence type="ECO:0000259" key="4">
    <source>
        <dbReference type="PROSITE" id="PS50887"/>
    </source>
</evidence>
<dbReference type="InterPro" id="IPR000160">
    <property type="entry name" value="GGDEF_dom"/>
</dbReference>
<accession>A0A517NAD5</accession>
<gene>
    <name evidence="5" type="primary">pleD_1</name>
    <name evidence="5" type="ORF">K227x_23640</name>
</gene>
<dbReference type="PANTHER" id="PTHR45138">
    <property type="entry name" value="REGULATORY COMPONENTS OF SENSORY TRANSDUCTION SYSTEM"/>
    <property type="match status" value="1"/>
</dbReference>
<organism evidence="5 6">
    <name type="scientific">Rubripirellula lacrimiformis</name>
    <dbReference type="NCBI Taxonomy" id="1930273"/>
    <lineage>
        <taxon>Bacteria</taxon>
        <taxon>Pseudomonadati</taxon>
        <taxon>Planctomycetota</taxon>
        <taxon>Planctomycetia</taxon>
        <taxon>Pirellulales</taxon>
        <taxon>Pirellulaceae</taxon>
        <taxon>Rubripirellula</taxon>
    </lineage>
</organism>
<dbReference type="Pfam" id="PF00498">
    <property type="entry name" value="FHA"/>
    <property type="match status" value="1"/>
</dbReference>
<dbReference type="EMBL" id="CP036525">
    <property type="protein sequence ID" value="QDT03978.1"/>
    <property type="molecule type" value="Genomic_DNA"/>
</dbReference>
<dbReference type="SUPFAM" id="SSF49879">
    <property type="entry name" value="SMAD/FHA domain"/>
    <property type="match status" value="1"/>
</dbReference>
<dbReference type="Gene3D" id="3.30.70.270">
    <property type="match status" value="1"/>
</dbReference>
<keyword evidence="6" id="KW-1185">Reference proteome</keyword>
<dbReference type="Gene3D" id="2.60.200.20">
    <property type="match status" value="1"/>
</dbReference>
<dbReference type="GO" id="GO:0043709">
    <property type="term" value="P:cell adhesion involved in single-species biofilm formation"/>
    <property type="evidence" value="ECO:0007669"/>
    <property type="project" value="TreeGrafter"/>
</dbReference>
<evidence type="ECO:0000259" key="3">
    <source>
        <dbReference type="PROSITE" id="PS50006"/>
    </source>
</evidence>
<dbReference type="FunFam" id="3.30.70.270:FF:000001">
    <property type="entry name" value="Diguanylate cyclase domain protein"/>
    <property type="match status" value="1"/>
</dbReference>
<dbReference type="SMART" id="SM00267">
    <property type="entry name" value="GGDEF"/>
    <property type="match status" value="1"/>
</dbReference>
<dbReference type="InterPro" id="IPR043128">
    <property type="entry name" value="Rev_trsase/Diguanyl_cyclase"/>
</dbReference>
<feature type="domain" description="GGDEF" evidence="4">
    <location>
        <begin position="165"/>
        <end position="298"/>
    </location>
</feature>
<protein>
    <recommendedName>
        <fullName evidence="1">diguanylate cyclase</fullName>
        <ecNumber evidence="1">2.7.7.65</ecNumber>
    </recommendedName>
</protein>
<reference evidence="5 6" key="1">
    <citation type="submission" date="2019-02" db="EMBL/GenBank/DDBJ databases">
        <title>Deep-cultivation of Planctomycetes and their phenomic and genomic characterization uncovers novel biology.</title>
        <authorList>
            <person name="Wiegand S."/>
            <person name="Jogler M."/>
            <person name="Boedeker C."/>
            <person name="Pinto D."/>
            <person name="Vollmers J."/>
            <person name="Rivas-Marin E."/>
            <person name="Kohn T."/>
            <person name="Peeters S.H."/>
            <person name="Heuer A."/>
            <person name="Rast P."/>
            <person name="Oberbeckmann S."/>
            <person name="Bunk B."/>
            <person name="Jeske O."/>
            <person name="Meyerdierks A."/>
            <person name="Storesund J.E."/>
            <person name="Kallscheuer N."/>
            <person name="Luecker S."/>
            <person name="Lage O.M."/>
            <person name="Pohl T."/>
            <person name="Merkel B.J."/>
            <person name="Hornburger P."/>
            <person name="Mueller R.-W."/>
            <person name="Bruemmer F."/>
            <person name="Labrenz M."/>
            <person name="Spormann A.M."/>
            <person name="Op den Camp H."/>
            <person name="Overmann J."/>
            <person name="Amann R."/>
            <person name="Jetten M.S.M."/>
            <person name="Mascher T."/>
            <person name="Medema M.H."/>
            <person name="Devos D.P."/>
            <person name="Kaster A.-K."/>
            <person name="Ovreas L."/>
            <person name="Rohde M."/>
            <person name="Galperin M.Y."/>
            <person name="Jogler C."/>
        </authorList>
    </citation>
    <scope>NUCLEOTIDE SEQUENCE [LARGE SCALE GENOMIC DNA]</scope>
    <source>
        <strain evidence="5 6">K22_7</strain>
    </source>
</reference>
<evidence type="ECO:0000313" key="6">
    <source>
        <dbReference type="Proteomes" id="UP000318538"/>
    </source>
</evidence>
<evidence type="ECO:0000256" key="2">
    <source>
        <dbReference type="ARBA" id="ARBA00034247"/>
    </source>
</evidence>
<dbReference type="GO" id="GO:0052621">
    <property type="term" value="F:diguanylate cyclase activity"/>
    <property type="evidence" value="ECO:0007669"/>
    <property type="project" value="UniProtKB-EC"/>
</dbReference>
<dbReference type="SMART" id="SM00240">
    <property type="entry name" value="FHA"/>
    <property type="match status" value="1"/>
</dbReference>
<dbReference type="PROSITE" id="PS50006">
    <property type="entry name" value="FHA_DOMAIN"/>
    <property type="match status" value="1"/>
</dbReference>
<dbReference type="PROSITE" id="PS50887">
    <property type="entry name" value="GGDEF"/>
    <property type="match status" value="1"/>
</dbReference>
<dbReference type="AlphaFoldDB" id="A0A517NAD5"/>
<dbReference type="RefSeq" id="WP_145169531.1">
    <property type="nucleotide sequence ID" value="NZ_CP036525.1"/>
</dbReference>
<evidence type="ECO:0000256" key="1">
    <source>
        <dbReference type="ARBA" id="ARBA00012528"/>
    </source>
</evidence>
<dbReference type="CDD" id="cd01949">
    <property type="entry name" value="GGDEF"/>
    <property type="match status" value="1"/>
</dbReference>
<dbReference type="Pfam" id="PF00990">
    <property type="entry name" value="GGDEF"/>
    <property type="match status" value="1"/>
</dbReference>
<evidence type="ECO:0000313" key="5">
    <source>
        <dbReference type="EMBL" id="QDT03978.1"/>
    </source>
</evidence>
<dbReference type="GO" id="GO:0005886">
    <property type="term" value="C:plasma membrane"/>
    <property type="evidence" value="ECO:0007669"/>
    <property type="project" value="TreeGrafter"/>
</dbReference>
<dbReference type="NCBIfam" id="TIGR00254">
    <property type="entry name" value="GGDEF"/>
    <property type="match status" value="1"/>
</dbReference>
<dbReference type="OrthoDB" id="244535at2"/>
<comment type="catalytic activity">
    <reaction evidence="2">
        <text>2 GTP = 3',3'-c-di-GMP + 2 diphosphate</text>
        <dbReference type="Rhea" id="RHEA:24898"/>
        <dbReference type="ChEBI" id="CHEBI:33019"/>
        <dbReference type="ChEBI" id="CHEBI:37565"/>
        <dbReference type="ChEBI" id="CHEBI:58805"/>
        <dbReference type="EC" id="2.7.7.65"/>
    </reaction>
</comment>
<dbReference type="PANTHER" id="PTHR45138:SF9">
    <property type="entry name" value="DIGUANYLATE CYCLASE DGCM-RELATED"/>
    <property type="match status" value="1"/>
</dbReference>
<dbReference type="InterPro" id="IPR000253">
    <property type="entry name" value="FHA_dom"/>
</dbReference>
<name>A0A517NAD5_9BACT</name>